<evidence type="ECO:0000256" key="1">
    <source>
        <dbReference type="ARBA" id="ARBA00004651"/>
    </source>
</evidence>
<dbReference type="GO" id="GO:0015297">
    <property type="term" value="F:antiporter activity"/>
    <property type="evidence" value="ECO:0007669"/>
    <property type="project" value="InterPro"/>
</dbReference>
<organism evidence="8 9">
    <name type="scientific">Butyricicoccus porcorum</name>
    <dbReference type="NCBI Taxonomy" id="1945634"/>
    <lineage>
        <taxon>Bacteria</taxon>
        <taxon>Bacillati</taxon>
        <taxon>Bacillota</taxon>
        <taxon>Clostridia</taxon>
        <taxon>Eubacteriales</taxon>
        <taxon>Butyricicoccaceae</taxon>
        <taxon>Butyricicoccus</taxon>
    </lineage>
</organism>
<dbReference type="GO" id="GO:0042910">
    <property type="term" value="F:xenobiotic transmembrane transporter activity"/>
    <property type="evidence" value="ECO:0007669"/>
    <property type="project" value="InterPro"/>
</dbReference>
<dbReference type="InterPro" id="IPR052031">
    <property type="entry name" value="Membrane_Transporter-Flippase"/>
</dbReference>
<feature type="transmembrane region" description="Helical" evidence="7">
    <location>
        <begin position="247"/>
        <end position="272"/>
    </location>
</feature>
<evidence type="ECO:0000313" key="9">
    <source>
        <dbReference type="Proteomes" id="UP000194903"/>
    </source>
</evidence>
<evidence type="ECO:0000256" key="7">
    <source>
        <dbReference type="SAM" id="Phobius"/>
    </source>
</evidence>
<feature type="transmembrane region" description="Helical" evidence="7">
    <location>
        <begin position="292"/>
        <end position="314"/>
    </location>
</feature>
<keyword evidence="4 7" id="KW-0812">Transmembrane</keyword>
<dbReference type="GO" id="GO:0005886">
    <property type="term" value="C:plasma membrane"/>
    <property type="evidence" value="ECO:0007669"/>
    <property type="project" value="UniProtKB-SubCell"/>
</dbReference>
<feature type="transmembrane region" description="Helical" evidence="7">
    <location>
        <begin position="20"/>
        <end position="39"/>
    </location>
</feature>
<feature type="transmembrane region" description="Helical" evidence="7">
    <location>
        <begin position="103"/>
        <end position="121"/>
    </location>
</feature>
<keyword evidence="3" id="KW-1003">Cell membrane</keyword>
<dbReference type="InterPro" id="IPR048279">
    <property type="entry name" value="MdtK-like"/>
</dbReference>
<dbReference type="NCBIfam" id="TIGR00797">
    <property type="entry name" value="matE"/>
    <property type="match status" value="1"/>
</dbReference>
<keyword evidence="2" id="KW-0813">Transport</keyword>
<evidence type="ECO:0000256" key="3">
    <source>
        <dbReference type="ARBA" id="ARBA00022475"/>
    </source>
</evidence>
<dbReference type="PANTHER" id="PTHR43549:SF2">
    <property type="entry name" value="MULTIDRUG RESISTANCE PROTEIN NORM-RELATED"/>
    <property type="match status" value="1"/>
</dbReference>
<dbReference type="OrthoDB" id="9811110at2"/>
<dbReference type="PIRSF" id="PIRSF006603">
    <property type="entry name" value="DinF"/>
    <property type="match status" value="1"/>
</dbReference>
<accession>A0A252F5K7</accession>
<evidence type="ECO:0000256" key="5">
    <source>
        <dbReference type="ARBA" id="ARBA00022989"/>
    </source>
</evidence>
<evidence type="ECO:0000313" key="8">
    <source>
        <dbReference type="EMBL" id="OUM21044.1"/>
    </source>
</evidence>
<comment type="subcellular location">
    <subcellularLocation>
        <location evidence="1">Cell membrane</location>
        <topology evidence="1">Multi-pass membrane protein</topology>
    </subcellularLocation>
</comment>
<keyword evidence="5 7" id="KW-1133">Transmembrane helix</keyword>
<feature type="transmembrane region" description="Helical" evidence="7">
    <location>
        <begin position="59"/>
        <end position="83"/>
    </location>
</feature>
<sequence length="461" mass="50070">MQQDQTMNKMGTAKINRLMLTMGLPIILSMMLQALYNIVDSAFVSNMAAGGETALTALTLAFPVQVLMVAVGVGTGVGANALLSRSLGEGNEEKVNRVSGNAIFLSAVMYVIFLLFGLFGVRIYVQSQTTNPVIIDMTVDYLRICCCISFGILFFNCFEKLLQATGKTTYSTAAQIAGAITNIVLDPIMIYGLLGCPEMGVRGAAFATVVGQIVSFLVALISHIAVNKEISNGLRYMKPDKHIIGRIYSIGLPAIIAQALMSIMTYGLNIIFGTINENVVTAYGLYYKIQQFILFAAFGLRDAITPIVSFNYGMHSKKRINAGIKYGMLYTLIIMLVGLIFLELFASPLSHIFGLSGETEALCISAMHIVSLSFLFAGANIAFQGIFQSLQSGGESLIVSVCRQLLFVLPVAWIFTHIAISNPDLTSLVWFTFVIAEGISAIISCVFMRRIYRNKIAGITE</sequence>
<name>A0A252F5K7_9FIRM</name>
<feature type="transmembrane region" description="Helical" evidence="7">
    <location>
        <begin position="428"/>
        <end position="448"/>
    </location>
</feature>
<evidence type="ECO:0000256" key="4">
    <source>
        <dbReference type="ARBA" id="ARBA00022692"/>
    </source>
</evidence>
<dbReference type="Proteomes" id="UP000194903">
    <property type="component" value="Unassembled WGS sequence"/>
</dbReference>
<reference evidence="8 9" key="1">
    <citation type="submission" date="2017-05" db="EMBL/GenBank/DDBJ databases">
        <title>Butyricicoccus porcorum sp. nov. a butyrate-producing bacterium from the swine intestinal tract.</title>
        <authorList>
            <person name="Trachsel J."/>
            <person name="Humphrey S."/>
            <person name="Allen H.K."/>
        </authorList>
    </citation>
    <scope>NUCLEOTIDE SEQUENCE [LARGE SCALE GENOMIC DNA]</scope>
    <source>
        <strain evidence="8">BB10</strain>
    </source>
</reference>
<evidence type="ECO:0000256" key="2">
    <source>
        <dbReference type="ARBA" id="ARBA00022448"/>
    </source>
</evidence>
<keyword evidence="6 7" id="KW-0472">Membrane</keyword>
<feature type="transmembrane region" description="Helical" evidence="7">
    <location>
        <begin position="205"/>
        <end position="226"/>
    </location>
</feature>
<feature type="transmembrane region" description="Helical" evidence="7">
    <location>
        <begin position="141"/>
        <end position="158"/>
    </location>
</feature>
<feature type="transmembrane region" description="Helical" evidence="7">
    <location>
        <begin position="170"/>
        <end position="193"/>
    </location>
</feature>
<feature type="transmembrane region" description="Helical" evidence="7">
    <location>
        <begin position="326"/>
        <end position="346"/>
    </location>
</feature>
<proteinExistence type="predicted"/>
<dbReference type="Pfam" id="PF01554">
    <property type="entry name" value="MatE"/>
    <property type="match status" value="2"/>
</dbReference>
<gene>
    <name evidence="8" type="ORF">CBW42_05535</name>
</gene>
<dbReference type="RefSeq" id="WP_087018569.1">
    <property type="nucleotide sequence ID" value="NZ_CP178353.1"/>
</dbReference>
<feature type="transmembrane region" description="Helical" evidence="7">
    <location>
        <begin position="366"/>
        <end position="385"/>
    </location>
</feature>
<protein>
    <submittedName>
        <fullName evidence="8">MATE family efflux transporter</fullName>
    </submittedName>
</protein>
<dbReference type="InterPro" id="IPR002528">
    <property type="entry name" value="MATE_fam"/>
</dbReference>
<keyword evidence="9" id="KW-1185">Reference proteome</keyword>
<dbReference type="PANTHER" id="PTHR43549">
    <property type="entry name" value="MULTIDRUG RESISTANCE PROTEIN YPNP-RELATED"/>
    <property type="match status" value="1"/>
</dbReference>
<feature type="transmembrane region" description="Helical" evidence="7">
    <location>
        <begin position="397"/>
        <end position="416"/>
    </location>
</feature>
<dbReference type="AlphaFoldDB" id="A0A252F5K7"/>
<evidence type="ECO:0000256" key="6">
    <source>
        <dbReference type="ARBA" id="ARBA00023136"/>
    </source>
</evidence>
<dbReference type="EMBL" id="NHOC01000004">
    <property type="protein sequence ID" value="OUM21044.1"/>
    <property type="molecule type" value="Genomic_DNA"/>
</dbReference>
<comment type="caution">
    <text evidence="8">The sequence shown here is derived from an EMBL/GenBank/DDBJ whole genome shotgun (WGS) entry which is preliminary data.</text>
</comment>